<organism evidence="1 2">
    <name type="scientific">Hypoxylon rubiginosum</name>
    <dbReference type="NCBI Taxonomy" id="110542"/>
    <lineage>
        <taxon>Eukaryota</taxon>
        <taxon>Fungi</taxon>
        <taxon>Dikarya</taxon>
        <taxon>Ascomycota</taxon>
        <taxon>Pezizomycotina</taxon>
        <taxon>Sordariomycetes</taxon>
        <taxon>Xylariomycetidae</taxon>
        <taxon>Xylariales</taxon>
        <taxon>Hypoxylaceae</taxon>
        <taxon>Hypoxylon</taxon>
    </lineage>
</organism>
<protein>
    <submittedName>
        <fullName evidence="1">Uncharacterized protein</fullName>
    </submittedName>
</protein>
<dbReference type="EMBL" id="MU394329">
    <property type="protein sequence ID" value="KAI6085118.1"/>
    <property type="molecule type" value="Genomic_DNA"/>
</dbReference>
<comment type="caution">
    <text evidence="1">The sequence shown here is derived from an EMBL/GenBank/DDBJ whole genome shotgun (WGS) entry which is preliminary data.</text>
</comment>
<sequence>MAGFGQTADLTVAANPTLAPVPSSGLTTSALLDERRLGFKIRLFVYDFTNFLTKMPSCERVFNITNPTSLDGDYFNPAELKRILKARVDTYTQMEDNPVIPSTPHQTVEQMLRELLPNGWKKQPGKNQNVGLDELAAIYASIFGIAREELDNESFVARVDGFDLHMRNPSAWGETFWRRHPRCAGN</sequence>
<name>A0ACC0CXV2_9PEZI</name>
<dbReference type="Proteomes" id="UP001497680">
    <property type="component" value="Unassembled WGS sequence"/>
</dbReference>
<evidence type="ECO:0000313" key="2">
    <source>
        <dbReference type="Proteomes" id="UP001497680"/>
    </source>
</evidence>
<keyword evidence="2" id="KW-1185">Reference proteome</keyword>
<accession>A0ACC0CXV2</accession>
<reference evidence="1 2" key="1">
    <citation type="journal article" date="2022" name="New Phytol.">
        <title>Ecological generalism drives hyperdiversity of secondary metabolite gene clusters in xylarialean endophytes.</title>
        <authorList>
            <person name="Franco M.E.E."/>
            <person name="Wisecaver J.H."/>
            <person name="Arnold A.E."/>
            <person name="Ju Y.M."/>
            <person name="Slot J.C."/>
            <person name="Ahrendt S."/>
            <person name="Moore L.P."/>
            <person name="Eastman K.E."/>
            <person name="Scott K."/>
            <person name="Konkel Z."/>
            <person name="Mondo S.J."/>
            <person name="Kuo A."/>
            <person name="Hayes R.D."/>
            <person name="Haridas S."/>
            <person name="Andreopoulos B."/>
            <person name="Riley R."/>
            <person name="LaButti K."/>
            <person name="Pangilinan J."/>
            <person name="Lipzen A."/>
            <person name="Amirebrahimi M."/>
            <person name="Yan J."/>
            <person name="Adam C."/>
            <person name="Keymanesh K."/>
            <person name="Ng V."/>
            <person name="Louie K."/>
            <person name="Northen T."/>
            <person name="Drula E."/>
            <person name="Henrissat B."/>
            <person name="Hsieh H.M."/>
            <person name="Youens-Clark K."/>
            <person name="Lutzoni F."/>
            <person name="Miadlikowska J."/>
            <person name="Eastwood D.C."/>
            <person name="Hamelin R.C."/>
            <person name="Grigoriev I.V."/>
            <person name="U'Ren J.M."/>
        </authorList>
    </citation>
    <scope>NUCLEOTIDE SEQUENCE [LARGE SCALE GENOMIC DNA]</scope>
    <source>
        <strain evidence="1 2">ER1909</strain>
    </source>
</reference>
<proteinExistence type="predicted"/>
<evidence type="ECO:0000313" key="1">
    <source>
        <dbReference type="EMBL" id="KAI6085118.1"/>
    </source>
</evidence>
<gene>
    <name evidence="1" type="ORF">F4821DRAFT_261320</name>
</gene>